<evidence type="ECO:0000313" key="4">
    <source>
        <dbReference type="Proteomes" id="UP000326939"/>
    </source>
</evidence>
<comment type="caution">
    <text evidence="3">The sequence shown here is derived from an EMBL/GenBank/DDBJ whole genome shotgun (WGS) entry which is preliminary data.</text>
</comment>
<sequence>MASNQLTIAICSLLLVSVAFVSATAHYETTPTEPVEKKLDVVVEGMVYCQSCKYSGSWSLTGAEPIPSAQVSVTCKNVKKEVTYYKAFETDAHGYFYAQLLDEFKMSDNILDHPLHGCRVKLVSSSLANCSLPSNVNYGLYGAPLRFENKILRGSYYRAVIYAAGPLAFRQSGCPPETAV</sequence>
<dbReference type="GO" id="GO:0048767">
    <property type="term" value="P:root hair elongation"/>
    <property type="evidence" value="ECO:0007669"/>
    <property type="project" value="TreeGrafter"/>
</dbReference>
<feature type="chain" id="PRO_5024430365" description="Pollen Ole e 1 allergen and extensin family protein" evidence="2">
    <location>
        <begin position="24"/>
        <end position="180"/>
    </location>
</feature>
<dbReference type="Proteomes" id="UP000326939">
    <property type="component" value="Chromosome 8"/>
</dbReference>
<reference evidence="4" key="1">
    <citation type="journal article" date="2019" name="Gigascience">
        <title>De novo genome assembly of the endangered Acer yangbiense, a plant species with extremely small populations endemic to Yunnan Province, China.</title>
        <authorList>
            <person name="Yang J."/>
            <person name="Wariss H.M."/>
            <person name="Tao L."/>
            <person name="Zhang R."/>
            <person name="Yun Q."/>
            <person name="Hollingsworth P."/>
            <person name="Dao Z."/>
            <person name="Luo G."/>
            <person name="Guo H."/>
            <person name="Ma Y."/>
            <person name="Sun W."/>
        </authorList>
    </citation>
    <scope>NUCLEOTIDE SEQUENCE [LARGE SCALE GENOMIC DNA]</scope>
    <source>
        <strain evidence="4">cv. br00</strain>
    </source>
</reference>
<dbReference type="AlphaFoldDB" id="A0A5N5LNU8"/>
<organism evidence="3 4">
    <name type="scientific">Salix brachista</name>
    <dbReference type="NCBI Taxonomy" id="2182728"/>
    <lineage>
        <taxon>Eukaryota</taxon>
        <taxon>Viridiplantae</taxon>
        <taxon>Streptophyta</taxon>
        <taxon>Embryophyta</taxon>
        <taxon>Tracheophyta</taxon>
        <taxon>Spermatophyta</taxon>
        <taxon>Magnoliopsida</taxon>
        <taxon>eudicotyledons</taxon>
        <taxon>Gunneridae</taxon>
        <taxon>Pentapetalae</taxon>
        <taxon>rosids</taxon>
        <taxon>fabids</taxon>
        <taxon>Malpighiales</taxon>
        <taxon>Salicaceae</taxon>
        <taxon>Saliceae</taxon>
        <taxon>Salix</taxon>
    </lineage>
</organism>
<name>A0A5N5LNU8_9ROSI</name>
<proteinExistence type="predicted"/>
<dbReference type="PANTHER" id="PTHR33470">
    <property type="entry name" value="OS01G0164075 PROTEIN"/>
    <property type="match status" value="1"/>
</dbReference>
<evidence type="ECO:0008006" key="5">
    <source>
        <dbReference type="Google" id="ProtNLM"/>
    </source>
</evidence>
<dbReference type="GO" id="GO:0009826">
    <property type="term" value="P:unidimensional cell growth"/>
    <property type="evidence" value="ECO:0007669"/>
    <property type="project" value="TreeGrafter"/>
</dbReference>
<protein>
    <recommendedName>
        <fullName evidence="5">Pollen Ole e 1 allergen and extensin family protein</fullName>
    </recommendedName>
</protein>
<dbReference type="GO" id="GO:0071944">
    <property type="term" value="C:cell periphery"/>
    <property type="evidence" value="ECO:0007669"/>
    <property type="project" value="TreeGrafter"/>
</dbReference>
<dbReference type="PANTHER" id="PTHR33470:SF4">
    <property type="entry name" value="OS01G0164025 PROTEIN"/>
    <property type="match status" value="1"/>
</dbReference>
<evidence type="ECO:0000313" key="3">
    <source>
        <dbReference type="EMBL" id="KAB5544393.1"/>
    </source>
</evidence>
<evidence type="ECO:0000256" key="2">
    <source>
        <dbReference type="SAM" id="SignalP"/>
    </source>
</evidence>
<accession>A0A5N5LNU8</accession>
<gene>
    <name evidence="3" type="ORF">DKX38_012505</name>
</gene>
<dbReference type="Pfam" id="PF01190">
    <property type="entry name" value="Pollen_Ole_e_1"/>
    <property type="match status" value="1"/>
</dbReference>
<evidence type="ECO:0000256" key="1">
    <source>
        <dbReference type="ARBA" id="ARBA00022729"/>
    </source>
</evidence>
<dbReference type="EMBL" id="VDCV01000008">
    <property type="protein sequence ID" value="KAB5544393.1"/>
    <property type="molecule type" value="Genomic_DNA"/>
</dbReference>
<keyword evidence="1 2" id="KW-0732">Signal</keyword>
<feature type="signal peptide" evidence="2">
    <location>
        <begin position="1"/>
        <end position="23"/>
    </location>
</feature>
<keyword evidence="4" id="KW-1185">Reference proteome</keyword>